<accession>A0A1D8JJQ0</accession>
<organism evidence="1 2">
    <name type="scientific">Sporosarcina ureilytica</name>
    <dbReference type="NCBI Taxonomy" id="298596"/>
    <lineage>
        <taxon>Bacteria</taxon>
        <taxon>Bacillati</taxon>
        <taxon>Bacillota</taxon>
        <taxon>Bacilli</taxon>
        <taxon>Bacillales</taxon>
        <taxon>Caryophanaceae</taxon>
        <taxon>Sporosarcina</taxon>
    </lineage>
</organism>
<reference evidence="1 2" key="1">
    <citation type="submission" date="2016-09" db="EMBL/GenBank/DDBJ databases">
        <title>Complete genome sequence of the Lysinibacillus sphaericus LMG 22257, a specie of Bacillus with ureolytic activity that can effectively biodeposit calcium carbonate.</title>
        <authorList>
            <person name="Yan W."/>
        </authorList>
    </citation>
    <scope>NUCLEOTIDE SEQUENCE [LARGE SCALE GENOMIC DNA]</scope>
    <source>
        <strain evidence="1 2">LMG 22257</strain>
    </source>
</reference>
<dbReference type="Gene3D" id="3.10.450.50">
    <property type="match status" value="1"/>
</dbReference>
<keyword evidence="2" id="KW-1185">Reference proteome</keyword>
<dbReference type="InterPro" id="IPR004027">
    <property type="entry name" value="SEC_C_motif"/>
</dbReference>
<evidence type="ECO:0008006" key="3">
    <source>
        <dbReference type="Google" id="ProtNLM"/>
    </source>
</evidence>
<sequence>MIGRNDPCLCGSGKKYKRCCLGKNEANVDTLIDEELERVLSGVYEQSRERFDITMFERYRKRWLDTLGDHWNEKSIEVAATEYFLYVARQDLWKEYLHDVLSGSLRDTVRSIVEKWQDPVPLFGKVIDVQDGLIQVKEILGDETFYLKAEQDLESEKGLIIFGVGLRNHRNHPNGLDAITSFMFVQDVNQSFENEVVQLAKTSKLDTTVEFYKEHMLDIYELMLNREETSIDDLISTKLTEDQQEALDMVQEVLEEVDAVPEAKELLQNISITYFLKEQPRFRKPNVIAAAVFNVALDLKILGELTMTNSEVAKRFDVSTSSIKTHAERIHTFVVEMLDKMKEN</sequence>
<dbReference type="SUPFAM" id="SSF103642">
    <property type="entry name" value="Sec-C motif"/>
    <property type="match status" value="1"/>
</dbReference>
<gene>
    <name evidence="1" type="ORF">BI350_16180</name>
</gene>
<evidence type="ECO:0000313" key="2">
    <source>
        <dbReference type="Proteomes" id="UP000185746"/>
    </source>
</evidence>
<evidence type="ECO:0000313" key="1">
    <source>
        <dbReference type="EMBL" id="AOV08934.1"/>
    </source>
</evidence>
<dbReference type="RefSeq" id="WP_075529101.1">
    <property type="nucleotide sequence ID" value="NZ_CP017560.1"/>
</dbReference>
<dbReference type="KEGG" id="surl:BI350_16180"/>
<protein>
    <recommendedName>
        <fullName evidence="3">Metal-binding protein</fullName>
    </recommendedName>
</protein>
<dbReference type="AlphaFoldDB" id="A0A1D8JJQ0"/>
<proteinExistence type="predicted"/>
<dbReference type="Pfam" id="PF02810">
    <property type="entry name" value="SEC-C"/>
    <property type="match status" value="1"/>
</dbReference>
<dbReference type="EMBL" id="CP017560">
    <property type="protein sequence ID" value="AOV08934.1"/>
    <property type="molecule type" value="Genomic_DNA"/>
</dbReference>
<dbReference type="Proteomes" id="UP000185746">
    <property type="component" value="Chromosome"/>
</dbReference>
<name>A0A1D8JJQ0_9BACL</name>